<accession>A0A8C7AD09</accession>
<gene>
    <name evidence="1" type="primary">CFAP221</name>
</gene>
<keyword evidence="2" id="KW-1185">Reference proteome</keyword>
<name>A0A8C7AD09_NEOVI</name>
<reference evidence="1" key="1">
    <citation type="submission" date="2025-08" db="UniProtKB">
        <authorList>
            <consortium name="Ensembl"/>
        </authorList>
    </citation>
    <scope>IDENTIFICATION</scope>
</reference>
<dbReference type="GO" id="GO:0097729">
    <property type="term" value="C:9+2 motile cilium"/>
    <property type="evidence" value="ECO:0007669"/>
    <property type="project" value="TreeGrafter"/>
</dbReference>
<proteinExistence type="predicted"/>
<dbReference type="InterPro" id="IPR029676">
    <property type="entry name" value="CFAP221"/>
</dbReference>
<evidence type="ECO:0000313" key="2">
    <source>
        <dbReference type="Proteomes" id="UP000694425"/>
    </source>
</evidence>
<dbReference type="InterPro" id="IPR013783">
    <property type="entry name" value="Ig-like_fold"/>
</dbReference>
<dbReference type="Proteomes" id="UP000694425">
    <property type="component" value="Unplaced"/>
</dbReference>
<dbReference type="AlphaFoldDB" id="A0A8C7AD09"/>
<dbReference type="FunFam" id="2.60.40.10:FF:001358">
    <property type="entry name" value="Cilia and flagella associated protein 221"/>
    <property type="match status" value="1"/>
</dbReference>
<dbReference type="GO" id="GO:0044458">
    <property type="term" value="P:motile cilium assembly"/>
    <property type="evidence" value="ECO:0007669"/>
    <property type="project" value="TreeGrafter"/>
</dbReference>
<dbReference type="Ensembl" id="ENSNVIT00000004256.1">
    <property type="protein sequence ID" value="ENSNVIP00000003627.1"/>
    <property type="gene ID" value="ENSNVIG00000002858.1"/>
</dbReference>
<sequence>MAVVKTPSRELGNAEEPFTNVSPLLLKSLVEEPKKRREVPNHLLESKVYAKVVNNKVIQAKPGILHFGGYEVEKHHQQILHLVNISNEDVHVHILPPQTKYFQIKYVKTEHRLVPGLSLTVTVTFSPDEWRYYYDCIRVHCKGDDTLLIPIHAYPVMNTLDFPSFINLSNVFLGESFSSSVYLVPNNR</sequence>
<dbReference type="GO" id="GO:0003341">
    <property type="term" value="P:cilium movement"/>
    <property type="evidence" value="ECO:0007669"/>
    <property type="project" value="InterPro"/>
</dbReference>
<dbReference type="GeneTree" id="ENSGT00390000006925"/>
<organism evidence="1 2">
    <name type="scientific">Neovison vison</name>
    <name type="common">American mink</name>
    <name type="synonym">Mustela vison</name>
    <dbReference type="NCBI Taxonomy" id="452646"/>
    <lineage>
        <taxon>Eukaryota</taxon>
        <taxon>Metazoa</taxon>
        <taxon>Chordata</taxon>
        <taxon>Craniata</taxon>
        <taxon>Vertebrata</taxon>
        <taxon>Euteleostomi</taxon>
        <taxon>Mammalia</taxon>
        <taxon>Eutheria</taxon>
        <taxon>Laurasiatheria</taxon>
        <taxon>Carnivora</taxon>
        <taxon>Caniformia</taxon>
        <taxon>Musteloidea</taxon>
        <taxon>Mustelidae</taxon>
        <taxon>Mustelinae</taxon>
        <taxon>Neogale</taxon>
    </lineage>
</organism>
<dbReference type="PANTHER" id="PTHR46500:SF1">
    <property type="entry name" value="CILIA- AND FLAGELLA-ASSOCIATED PROTEIN 221"/>
    <property type="match status" value="1"/>
</dbReference>
<dbReference type="Pfam" id="PF24771">
    <property type="entry name" value="Ig_CFAP74_1st"/>
    <property type="match status" value="1"/>
</dbReference>
<dbReference type="PANTHER" id="PTHR46500">
    <property type="entry name" value="CILIA- AND FLAGELLA-ASSOCIATED PROTEIN 221"/>
    <property type="match status" value="1"/>
</dbReference>
<evidence type="ECO:0000313" key="1">
    <source>
        <dbReference type="Ensembl" id="ENSNVIP00000003627.1"/>
    </source>
</evidence>
<protein>
    <submittedName>
        <fullName evidence="1">Cilia and flagella associated protein 221</fullName>
    </submittedName>
</protein>
<reference evidence="1" key="2">
    <citation type="submission" date="2025-09" db="UniProtKB">
        <authorList>
            <consortium name="Ensembl"/>
        </authorList>
    </citation>
    <scope>IDENTIFICATION</scope>
</reference>
<dbReference type="Gene3D" id="2.60.40.10">
    <property type="entry name" value="Immunoglobulins"/>
    <property type="match status" value="1"/>
</dbReference>